<dbReference type="InterPro" id="IPR042235">
    <property type="entry name" value="ZP-C_dom"/>
</dbReference>
<dbReference type="InterPro" id="IPR003886">
    <property type="entry name" value="NIDO_dom"/>
</dbReference>
<organism evidence="5 6">
    <name type="scientific">Onychostoma macrolepis</name>
    <dbReference type="NCBI Taxonomy" id="369639"/>
    <lineage>
        <taxon>Eukaryota</taxon>
        <taxon>Metazoa</taxon>
        <taxon>Chordata</taxon>
        <taxon>Craniata</taxon>
        <taxon>Vertebrata</taxon>
        <taxon>Euteleostomi</taxon>
        <taxon>Actinopterygii</taxon>
        <taxon>Neopterygii</taxon>
        <taxon>Teleostei</taxon>
        <taxon>Ostariophysi</taxon>
        <taxon>Cypriniformes</taxon>
        <taxon>Cyprinidae</taxon>
        <taxon>Acrossocheilinae</taxon>
        <taxon>Onychostoma</taxon>
    </lineage>
</organism>
<evidence type="ECO:0000313" key="6">
    <source>
        <dbReference type="Proteomes" id="UP000579812"/>
    </source>
</evidence>
<proteinExistence type="predicted"/>
<dbReference type="Gene3D" id="2.60.40.3210">
    <property type="entry name" value="Zona pellucida, ZP-N domain"/>
    <property type="match status" value="1"/>
</dbReference>
<dbReference type="PROSITE" id="PS51034">
    <property type="entry name" value="ZP_2"/>
    <property type="match status" value="1"/>
</dbReference>
<feature type="domain" description="NIDO" evidence="4">
    <location>
        <begin position="3035"/>
        <end position="3170"/>
    </location>
</feature>
<feature type="signal peptide" evidence="2">
    <location>
        <begin position="1"/>
        <end position="25"/>
    </location>
</feature>
<evidence type="ECO:0000256" key="1">
    <source>
        <dbReference type="ARBA" id="ARBA00023157"/>
    </source>
</evidence>
<dbReference type="PROSITE" id="PS51220">
    <property type="entry name" value="NIDO"/>
    <property type="match status" value="10"/>
</dbReference>
<dbReference type="Pfam" id="PF00100">
    <property type="entry name" value="Zona_pellucida"/>
    <property type="match status" value="1"/>
</dbReference>
<dbReference type="PANTHER" id="PTHR46160">
    <property type="entry name" value="ALPHA-TECTORIN-RELATED"/>
    <property type="match status" value="1"/>
</dbReference>
<feature type="domain" description="NIDO" evidence="4">
    <location>
        <begin position="476"/>
        <end position="609"/>
    </location>
</feature>
<dbReference type="GO" id="GO:0007160">
    <property type="term" value="P:cell-matrix adhesion"/>
    <property type="evidence" value="ECO:0007669"/>
    <property type="project" value="InterPro"/>
</dbReference>
<evidence type="ECO:0000259" key="3">
    <source>
        <dbReference type="PROSITE" id="PS51034"/>
    </source>
</evidence>
<evidence type="ECO:0000256" key="2">
    <source>
        <dbReference type="SAM" id="SignalP"/>
    </source>
</evidence>
<dbReference type="InterPro" id="IPR055355">
    <property type="entry name" value="ZP-C"/>
</dbReference>
<feature type="domain" description="NIDO" evidence="4">
    <location>
        <begin position="2248"/>
        <end position="2381"/>
    </location>
</feature>
<gene>
    <name evidence="5" type="ORF">G5714_023013</name>
</gene>
<feature type="domain" description="NIDO" evidence="4">
    <location>
        <begin position="1662"/>
        <end position="1805"/>
    </location>
</feature>
<dbReference type="InterPro" id="IPR001507">
    <property type="entry name" value="ZP_dom"/>
</dbReference>
<feature type="domain" description="NIDO" evidence="4">
    <location>
        <begin position="683"/>
        <end position="816"/>
    </location>
</feature>
<feature type="domain" description="NIDO" evidence="4">
    <location>
        <begin position="269"/>
        <end position="402"/>
    </location>
</feature>
<evidence type="ECO:0000313" key="5">
    <source>
        <dbReference type="EMBL" id="KAF4097044.1"/>
    </source>
</evidence>
<dbReference type="SMART" id="SM00539">
    <property type="entry name" value="NIDO"/>
    <property type="match status" value="14"/>
</dbReference>
<evidence type="ECO:0000259" key="4">
    <source>
        <dbReference type="PROSITE" id="PS51220"/>
    </source>
</evidence>
<feature type="domain" description="ZP" evidence="3">
    <location>
        <begin position="3208"/>
        <end position="3457"/>
    </location>
</feature>
<feature type="domain" description="NIDO" evidence="4">
    <location>
        <begin position="2828"/>
        <end position="2961"/>
    </location>
</feature>
<accession>A0A7J6BQ01</accession>
<feature type="domain" description="NIDO" evidence="4">
    <location>
        <begin position="2041"/>
        <end position="2174"/>
    </location>
</feature>
<keyword evidence="1" id="KW-1015">Disulfide bond</keyword>
<keyword evidence="6" id="KW-1185">Reference proteome</keyword>
<dbReference type="SMART" id="SM00241">
    <property type="entry name" value="ZP"/>
    <property type="match status" value="1"/>
</dbReference>
<protein>
    <submittedName>
        <fullName evidence="5">Uncharacterized protein</fullName>
    </submittedName>
</protein>
<comment type="caution">
    <text evidence="5">The sequence shown here is derived from an EMBL/GenBank/DDBJ whole genome shotgun (WGS) entry which is preliminary data.</text>
</comment>
<feature type="domain" description="NIDO" evidence="4">
    <location>
        <begin position="1422"/>
        <end position="1555"/>
    </location>
</feature>
<sequence length="3481" mass="382436">MGRPVPFYVIALLSFLASEITEAEADFLPFGVGDTLNPILDDGSSHAISLQEPFKYFGNKYNQIFVNNNGHLTFTEPLYSYTPILKSERDIIAPLWTDLDNRRGGTISYREDTSSAVLAKVTAAVKQYFPNIPFAATSAFVATWDRVPYYNGGGAGYHTEDSVNSFTIPVKSTPELSSTSNVNVNGQWSFNVDGSPKLPSRFIDLEEAKIVKPIADNGSSEAIVLHQPFKYFGRTYSQIFVNNNGYLTFTKPQFAFNPSLHSARDIIAPLWTLLDSRRGGTISYREDTSSAVLAQVTAAVKQYFPNIPFAATSAFVATWDKVPYHDGGGVVTFQVVLAYNSHRSFILIYYGDVSETGQPWQAGYNTMDSASSFTIPVARVRELLSSSNINVTACWSFHVDGSPNLPANFLPFGNEEIVTPRLENGSSEAITLQQPFKFFGRTHNQTFVNNNGHLTFTEPLSDYIPLVNSRMEIIAPLWTHLDNRRGGTISCREDTSSAVLAQVTAAIDRYHHNITFVATSAFVATWDSVPYHDGGGVVTFQVVLVSNVHRSFILINYGDIAETEQIWQAGYSTLDSVHSFTIPVSSAPELSSSSNINVNGRLSFHVDGSPNLPTNFLASGDEDIMNPPTEDGSSDRIFLQQPFKYFGRTYNQIFVNNNGYLTFTEPLSAHNPSLDSVRDIIAPLWTRLDNRRGGTISYREDTSSAVLAQVTAAVKQYFPNIPFAATSAFVATWDSVPYHNGGGVVTFQVVLAYNVHRSFILIYYGDVSETTQPWQAGYNTVDSGSSFTIPAARVPELLSSSNINVTSRWSFHVDGSPNLPANFLPFGNGEIVTPRLENGSSEAITLQQPFKFFGRTHNQTFINNNGHLTFTEPLSNYIPLVNSGMDIIAPLWTHLDNRRGGTISCREDTSSAVLAKVTAAIDRYHPDITFVAASAFVATWDSVVTFQVVLAYNVHRSFILVNYGDIAETEQMWQVMPANFLPFGNGEIVTPRLENGSSEAITLQQPFKFLDINNNGHLTFTEPLSNYIPLVNSGMDIIAPLWTHLDNRRGGTISCREDTSSAVLAKVTAAIDRYHPDITFVAASAFVATWDSVPYHDGGGVVTFQVVLVSNVHRSFILVNYGDIAETEQMWQAGYSTLDSVHSFTIPVSSAPELSSSSNINVNGRLSFHVDGSPNLPTNFLASGDGDVVNPPAEDGSSDRIFLQQPFRYFGRTYNQIFVNNNGYLTFTEPLSAHNPSLDSVRDIIAPLWTRLDNRRGGTISYREDTSSAVLAKVTAAVKQYFPNIPFAATSAFVATWDSVPYHNGGGAGYNTVDSGSSFTIPAARVPELLSSSNINVTSRWSFHVDGSPNLPANFLPFGNGEIVTPRLENGSSEAITLQQPFKFFGRTHNQTFINNNGHLTFTEPLSNYIPLVNSGMDIIAPLWTHLDNRRGGTISCREDTSSAVLAKVTAAIDRYHPDITFVAASAFVATWDSVPYHDGGGVVTFQVVLVSNAHRSFILVNYGDIAETEQMWQAGYSTLDSVHSFTIPVSSAPELSSSSNINVNGRLSFHVDGSPNSILPNIPFAATSAFVATWDTILPNIPFAATSAFVATWDSAGYSTLDSVHSFTIPVSSAPELSSSSNINVNGRLSFHINNNGHLTFTEPLSNYIPLVNSGMDIIAPLWTHLDNRRGGTISCREDTSSAVLAQVTAAIDRYHPDITFVATSAFVATWDSVPYHDGGGFFMHYVGILKVVTFQVVLVSNAHRSFILVNYGDIAETEQMWQAGYSTLDSVHSFTIPVSSAPELSSSSNINVNGRLSFHVNNNGYLTFTEPLSAHNPSLDSLRDIIAPLWTPILPNIPFAATSAFVATWDSVPYHNGGGVVTFQVVLAYNVHRSFILIYYGDVSETTQTWQAGYNTVDSGSSFTIPAARVPELLSSSNINVNGRLSFHVDGSPNLPTNFLASGDGDIVNPPILPNIPFAATSAFVATWDSVPYHDGGGVVTFQVVLVSNAHRSFILVNYGDIAETEQMWQVNNNGYLTFTEPLSAHNPSLDSLRDIIAPLWTRLDNRRGGTISYREDTSSAVLAQVTAAVKQYFPNIPFAATSAFVATWDSVPYHNGGGVVTFQVVLAYNVHRSFILIYYGDVSETTQPWQAGYNTVDSGSSFTIPAARVPELLSSSNINVTSRWSFHVDGSPNLPANFLPFGNGEIVTPRLENGSSEAITLQQPFKFFGRTHNQIFVNNNGHLTFTEPLSDYIPLVNYGMDIVAPLWTHLDNRRGGTISCREDTSSAVLAQLTAAIDRYHPDITFVATSAFVATWDSVPYHDGGGVVTFQVVLVSNAHRSFILVNYGDIAETEQMWQAGYSTLDSVHSFTIPVSSAPELSSSSNINVNGRLSFHVDGSPNLPTNFLASGDGDIVNPPAEDGSSDVIFLQQPFKYFGRTYNQIFVNNNGYLTFTEPLSAHNPSLDSLRDIIAPLWTRLDNRRGGTISYREDTSSAVLAQVTAAVKQYFLTYLLLLHQHLWLPGTVVTFQVVLAYNVHRSFILIYYGDVSETTQTWQAGYNTVDSGSSFTIPAARVPELLSSSNINVTSRWSFHVDGSPNLPANFLPFGNGEIVTPRLENGSSEAITLQQPFKFFGRTHNQIFVNNNGHLTFSEPLSNYIPLVNYGMDIVAPLWTHLDNRRGGTISCREDTSSAVLAQLTAAIDRYHPDITFVATSAFVATWDSVPYHDGGGAGYSTLDSVHSFTIPVSSAPELSSSSNINVNGRLSFHVDGSPNLPTNFLASGDGDIVNPPAEDGSSDVIFLQQPFKYFGRTYNQIFVNNNGYLTFTEPLSAHNPSLDSLRDIIAPLWTRLDNRRGGTISYREDTSSAVLAQVTAAVRQYFPNIPFAATSAFVATWDSVPYHNGGGVVTFQVVLAYNVHRSFILIYYGDVSETTQPWQAGYNTVDSGSSFTIPAARVPELLSSSNINVTSRWSFHVDGSPNLPANFLPFGNGEILTPRLENGSSEAITLQQPFKFFGRTHNQTFVNNNGLLTFTEPLSNYIPLLISGRDIIAPLWTHLDNQRGGTISYREDTTGVVLALVTAAVQQYFAILPLTFTATSVFVATWDSVPYSSGEGVVTFQVVLISCVDHSFILFNYGNITETRQRWLAHYDTVDFAHSYNCSLSTVSELSSNSNVNVKGRWGFHVYDVCDTLGCTGNEVCRFRDGYGCGCLEVQRQNPETFDAMEFCASSTGTISLSRCQLFEAGFPPEILHLNDPSCKGISENGRVLFHFDNEGHMCGTTLTSNSTHFIYQNAIHSNLPMGVITRERWINIAFSCAYPLIQTLSMLKDIQAKESVLSIDLPGQGTYQIRMIPYRDAQFTSPYEGDVEVQVNQQIYVAVEVEGVDRSQIATVLDNCWATPVNVTEYQIRWNLIIRECPNPEDGTVEVLQNGIDTRSHFSFRMFTFRGASDQIFLHCQVHLCLVQNGRCAQSCNPGQRRRRRRSLDFYHSAAITMGLKKS</sequence>
<dbReference type="InterPro" id="IPR052749">
    <property type="entry name" value="Alpha-tectorin"/>
</dbReference>
<feature type="chain" id="PRO_5029484823" evidence="2">
    <location>
        <begin position="26"/>
        <end position="3481"/>
    </location>
</feature>
<feature type="domain" description="NIDO" evidence="4">
    <location>
        <begin position="1040"/>
        <end position="1173"/>
    </location>
</feature>
<name>A0A7J6BQ01_9TELE</name>
<dbReference type="PANTHER" id="PTHR46160:SF9">
    <property type="entry name" value="PROTEIN PRY2-RELATED"/>
    <property type="match status" value="1"/>
</dbReference>
<dbReference type="Pfam" id="PF06119">
    <property type="entry name" value="NIDO"/>
    <property type="match status" value="17"/>
</dbReference>
<dbReference type="Gene3D" id="2.60.40.4100">
    <property type="entry name" value="Zona pellucida, ZP-C domain"/>
    <property type="match status" value="1"/>
</dbReference>
<reference evidence="5 6" key="1">
    <citation type="submission" date="2020-04" db="EMBL/GenBank/DDBJ databases">
        <title>Chromosome-level genome assembly of a cyprinid fish Onychostoma macrolepis by integration of Nanopore Sequencing, Bionano and Hi-C technology.</title>
        <authorList>
            <person name="Wang D."/>
        </authorList>
    </citation>
    <scope>NUCLEOTIDE SEQUENCE [LARGE SCALE GENOMIC DNA]</scope>
    <source>
        <strain evidence="5">SWU-2019</strain>
        <tissue evidence="5">Muscle</tissue>
    </source>
</reference>
<dbReference type="Proteomes" id="UP000579812">
    <property type="component" value="Unassembled WGS sequence"/>
</dbReference>
<dbReference type="EMBL" id="JAAMOB010000023">
    <property type="protein sequence ID" value="KAF4097044.1"/>
    <property type="molecule type" value="Genomic_DNA"/>
</dbReference>
<keyword evidence="2" id="KW-0732">Signal</keyword>